<dbReference type="RefSeq" id="XP_022103767.1">
    <property type="nucleotide sequence ID" value="XM_022248075.1"/>
</dbReference>
<dbReference type="Pfam" id="PF08288">
    <property type="entry name" value="PIGA"/>
    <property type="match status" value="1"/>
</dbReference>
<keyword evidence="8" id="KW-0472">Membrane</keyword>
<evidence type="ECO:0000256" key="2">
    <source>
        <dbReference type="ARBA" id="ARBA00012420"/>
    </source>
</evidence>
<dbReference type="UniPathway" id="UPA00196"/>
<feature type="domain" description="PIGA GPI anchor biosynthesis" evidence="10">
    <location>
        <begin position="42"/>
        <end position="131"/>
    </location>
</feature>
<dbReference type="GO" id="GO:0006506">
    <property type="term" value="P:GPI anchor biosynthetic process"/>
    <property type="evidence" value="ECO:0007669"/>
    <property type="project" value="UniProtKB-UniPathway"/>
</dbReference>
<evidence type="ECO:0000259" key="10">
    <source>
        <dbReference type="Pfam" id="PF08288"/>
    </source>
</evidence>
<dbReference type="GeneID" id="110986307"/>
<evidence type="ECO:0000313" key="11">
    <source>
        <dbReference type="Proteomes" id="UP000694845"/>
    </source>
</evidence>
<evidence type="ECO:0000256" key="8">
    <source>
        <dbReference type="SAM" id="Phobius"/>
    </source>
</evidence>
<feature type="region of interest" description="Disordered" evidence="7">
    <location>
        <begin position="445"/>
        <end position="477"/>
    </location>
</feature>
<name>A0A8B7ZFJ5_ACAPL</name>
<protein>
    <recommendedName>
        <fullName evidence="2">phosphatidylinositol N-acetylglucosaminyltransferase</fullName>
        <ecNumber evidence="2">2.4.1.198</ecNumber>
    </recommendedName>
    <alternativeName>
        <fullName evidence="6">GlcNAc-PI synthesis protein</fullName>
    </alternativeName>
</protein>
<dbReference type="OrthoDB" id="734129at2759"/>
<evidence type="ECO:0000256" key="4">
    <source>
        <dbReference type="ARBA" id="ARBA00022676"/>
    </source>
</evidence>
<evidence type="ECO:0000256" key="7">
    <source>
        <dbReference type="SAM" id="MobiDB-lite"/>
    </source>
</evidence>
<dbReference type="Pfam" id="PF00534">
    <property type="entry name" value="Glycos_transf_1"/>
    <property type="match status" value="1"/>
</dbReference>
<dbReference type="OMA" id="SHFWMSG"/>
<dbReference type="PANTHER" id="PTHR45871">
    <property type="entry name" value="N-ACETYLGLUCOSAMINYL-PHOSPHATIDYLINOSITOL BIOSYNTHETIC PROTEIN"/>
    <property type="match status" value="1"/>
</dbReference>
<keyword evidence="3" id="KW-0337">GPI-anchor biosynthesis</keyword>
<keyword evidence="4" id="KW-0328">Glycosyltransferase</keyword>
<dbReference type="GO" id="GO:0017176">
    <property type="term" value="F:phosphatidylinositol N-acetylglucosaminyltransferase activity"/>
    <property type="evidence" value="ECO:0007669"/>
    <property type="project" value="UniProtKB-EC"/>
</dbReference>
<dbReference type="KEGG" id="aplc:110986307"/>
<dbReference type="PANTHER" id="PTHR45871:SF1">
    <property type="entry name" value="PHOSPHATIDYLINOSITOL N-ACETYLGLUCOSAMINYLTRANSFERASE SUBUNIT A"/>
    <property type="match status" value="1"/>
</dbReference>
<comment type="pathway">
    <text evidence="1">Glycolipid biosynthesis; glycosylphosphatidylinositol-anchor biosynthesis.</text>
</comment>
<evidence type="ECO:0000313" key="12">
    <source>
        <dbReference type="RefSeq" id="XP_022103767.1"/>
    </source>
</evidence>
<evidence type="ECO:0000256" key="6">
    <source>
        <dbReference type="ARBA" id="ARBA00032160"/>
    </source>
</evidence>
<evidence type="ECO:0000256" key="5">
    <source>
        <dbReference type="ARBA" id="ARBA00022679"/>
    </source>
</evidence>
<dbReference type="InterPro" id="IPR001296">
    <property type="entry name" value="Glyco_trans_1"/>
</dbReference>
<dbReference type="AlphaFoldDB" id="A0A8B7ZFJ5"/>
<proteinExistence type="predicted"/>
<keyword evidence="11" id="KW-1185">Reference proteome</keyword>
<dbReference type="EC" id="2.4.1.198" evidence="2"/>
<feature type="domain" description="Glycosyl transferase family 1" evidence="9">
    <location>
        <begin position="192"/>
        <end position="335"/>
    </location>
</feature>
<feature type="transmembrane region" description="Helical" evidence="8">
    <location>
        <begin position="393"/>
        <end position="412"/>
    </location>
</feature>
<feature type="transmembrane region" description="Helical" evidence="8">
    <location>
        <begin position="60"/>
        <end position="82"/>
    </location>
</feature>
<accession>A0A8B7ZFJ5</accession>
<dbReference type="Proteomes" id="UP000694845">
    <property type="component" value="Unplaced"/>
</dbReference>
<dbReference type="CDD" id="cd03796">
    <property type="entry name" value="GT4_PIG-A-like"/>
    <property type="match status" value="1"/>
</dbReference>
<keyword evidence="8" id="KW-1133">Transmembrane helix</keyword>
<keyword evidence="5" id="KW-0808">Transferase</keyword>
<dbReference type="GO" id="GO:0000506">
    <property type="term" value="C:glycosylphosphatidylinositol-N-acetylglucosaminyltransferase (GPI-GnT) complex"/>
    <property type="evidence" value="ECO:0007669"/>
    <property type="project" value="InterPro"/>
</dbReference>
<organism evidence="11 12">
    <name type="scientific">Acanthaster planci</name>
    <name type="common">Crown-of-thorns starfish</name>
    <dbReference type="NCBI Taxonomy" id="133434"/>
    <lineage>
        <taxon>Eukaryota</taxon>
        <taxon>Metazoa</taxon>
        <taxon>Echinodermata</taxon>
        <taxon>Eleutherozoa</taxon>
        <taxon>Asterozoa</taxon>
        <taxon>Asteroidea</taxon>
        <taxon>Valvatacea</taxon>
        <taxon>Valvatida</taxon>
        <taxon>Acanthasteridae</taxon>
        <taxon>Acanthaster</taxon>
    </lineage>
</organism>
<dbReference type="SUPFAM" id="SSF53756">
    <property type="entry name" value="UDP-Glycosyltransferase/glycogen phosphorylase"/>
    <property type="match status" value="1"/>
</dbReference>
<gene>
    <name evidence="12" type="primary">LOC110986307</name>
</gene>
<dbReference type="Gene3D" id="3.40.50.2000">
    <property type="entry name" value="Glycogen Phosphorylase B"/>
    <property type="match status" value="2"/>
</dbReference>
<keyword evidence="8" id="KW-0812">Transmembrane</keyword>
<dbReference type="FunFam" id="3.40.50.2000:FF:000026">
    <property type="entry name" value="Phosphatidylinositol N-acetylglucosaminyltransferase subunit A"/>
    <property type="match status" value="1"/>
</dbReference>
<evidence type="ECO:0000259" key="9">
    <source>
        <dbReference type="Pfam" id="PF00534"/>
    </source>
</evidence>
<evidence type="ECO:0000256" key="3">
    <source>
        <dbReference type="ARBA" id="ARBA00022502"/>
    </source>
</evidence>
<sequence>MKHRICMVSDFFFPNTGGVENHIFQLSQCLLQRGHKVIVVTHSYGDRVGVHYMANNLKVYYLPFVVFYNECVFPTVFGTMALMRYIFIREQITIIHGHSAFSTMAHEALIHGRAMNLKTVFTDHSLFGFADISSILTNKLLSFTLADINHVVCVSHTSKENTVLRACLPPDIVSVIPNAVDSSVFMPDLSRRNPDRITIVVVSRLVYRKGMDLLAGVIPVICQRHDDVDFLIGGDGPKRIDIEEVRENYQLQDRVRMLGSLPHGNVKDVLNEGDIFLNTSLTEAFCMAIVEAAYCGLQVVSTKVGGVPEVLPEEFIILAEPSVKSLVEALEVAVARQREGSHVPAQQVYETMKGVYTWQNVAKRTEKIYSSIMEMPVLSLAERLERYNKLGPIAGKFFIIVAVVDLLLYWFFEWWQPRRNIAIVPDTNQPAYTDADMYNIHAPTGPKDPAELCQSESTEGSLYVQKLRPPVSRKGDR</sequence>
<reference evidence="12" key="1">
    <citation type="submission" date="2025-08" db="UniProtKB">
        <authorList>
            <consortium name="RefSeq"/>
        </authorList>
    </citation>
    <scope>IDENTIFICATION</scope>
</reference>
<dbReference type="InterPro" id="IPR013234">
    <property type="entry name" value="PIGA_GPI_anchor_biosynthesis"/>
</dbReference>
<dbReference type="InterPro" id="IPR039507">
    <property type="entry name" value="PIG-A/GPI3"/>
</dbReference>
<evidence type="ECO:0000256" key="1">
    <source>
        <dbReference type="ARBA" id="ARBA00004687"/>
    </source>
</evidence>